<comment type="caution">
    <text evidence="3">The sequence shown here is derived from an EMBL/GenBank/DDBJ whole genome shotgun (WGS) entry which is preliminary data.</text>
</comment>
<dbReference type="GO" id="GO:0007005">
    <property type="term" value="P:mitochondrion organization"/>
    <property type="evidence" value="ECO:0007669"/>
    <property type="project" value="TreeGrafter"/>
</dbReference>
<feature type="domain" description="Thioredoxin-like fold" evidence="2">
    <location>
        <begin position="67"/>
        <end position="168"/>
    </location>
</feature>
<dbReference type="GO" id="GO:0001401">
    <property type="term" value="C:SAM complex"/>
    <property type="evidence" value="ECO:0007669"/>
    <property type="project" value="TreeGrafter"/>
</dbReference>
<feature type="domain" description="Metaxin glutathione S-transferase" evidence="1">
    <location>
        <begin position="221"/>
        <end position="296"/>
    </location>
</feature>
<evidence type="ECO:0000259" key="2">
    <source>
        <dbReference type="Pfam" id="PF17172"/>
    </source>
</evidence>
<evidence type="ECO:0000259" key="1">
    <source>
        <dbReference type="Pfam" id="PF17171"/>
    </source>
</evidence>
<dbReference type="InterPro" id="IPR033468">
    <property type="entry name" value="Metaxin_GST"/>
</dbReference>
<dbReference type="InterPro" id="IPR012336">
    <property type="entry name" value="Thioredoxin-like_fold"/>
</dbReference>
<organism evidence="3 4">
    <name type="scientific">Ophiocordyceps sinensis</name>
    <dbReference type="NCBI Taxonomy" id="72228"/>
    <lineage>
        <taxon>Eukaryota</taxon>
        <taxon>Fungi</taxon>
        <taxon>Dikarya</taxon>
        <taxon>Ascomycota</taxon>
        <taxon>Pezizomycotina</taxon>
        <taxon>Sordariomycetes</taxon>
        <taxon>Hypocreomycetidae</taxon>
        <taxon>Hypocreales</taxon>
        <taxon>Ophiocordycipitaceae</taxon>
        <taxon>Ophiocordyceps</taxon>
    </lineage>
</organism>
<dbReference type="Pfam" id="PF17172">
    <property type="entry name" value="GST_N_4"/>
    <property type="match status" value="1"/>
</dbReference>
<evidence type="ECO:0000313" key="4">
    <source>
        <dbReference type="Proteomes" id="UP000557566"/>
    </source>
</evidence>
<dbReference type="PANTHER" id="PTHR12289:SF44">
    <property type="entry name" value="OUTER MEMBRANE PROTEIN (SAM35), PUTATIVE (AFU_ORTHOLOGUE AFUA_1G13180)-RELATED"/>
    <property type="match status" value="1"/>
</dbReference>
<evidence type="ECO:0008006" key="5">
    <source>
        <dbReference type="Google" id="ProtNLM"/>
    </source>
</evidence>
<dbReference type="OrthoDB" id="198787at2759"/>
<dbReference type="Proteomes" id="UP000557566">
    <property type="component" value="Unassembled WGS sequence"/>
</dbReference>
<dbReference type="PANTHER" id="PTHR12289">
    <property type="entry name" value="METAXIN RELATED"/>
    <property type="match status" value="1"/>
</dbReference>
<evidence type="ECO:0000313" key="3">
    <source>
        <dbReference type="EMBL" id="KAF4511904.1"/>
    </source>
</evidence>
<gene>
    <name evidence="3" type="ORF">G6O67_001105</name>
</gene>
<dbReference type="AlphaFoldDB" id="A0A8H4PWR7"/>
<accession>A0A8H4PWR7</accession>
<dbReference type="InterPro" id="IPR050931">
    <property type="entry name" value="Mito_Protein_Transport_Metaxin"/>
</dbReference>
<sequence>MADDSSAAGGWFAVPAPVRSLFKRFPLHTHSAEALPARAPGTARPRARLYVFVAGDEAEAGRPSHNPSCLKWQTYLRIAGVDVDVVASNNHASPSGALPFLLPAASDPRPDVPLSGRKIAQYARDRAPRPLPDEDGAPSPARRDAYLALLTHRIRPAWLHALYLDPTNTPLLSALYLPPSSLSPLVRGPLAHTLRAAAVAQVLATTRRPLIDAAALLAEAAAAFRALSALLAGDAWFFGGDAPGLFDADVFAYTQLILDDDHHPRSSSGAVLGWGEHGCALRACLAGFDNLVAHRDALYGTCWGNEVEKGTPVESRVQPLAPLLCSPEQ</sequence>
<dbReference type="EMBL" id="JAAVMX010000002">
    <property type="protein sequence ID" value="KAF4511904.1"/>
    <property type="molecule type" value="Genomic_DNA"/>
</dbReference>
<keyword evidence="4" id="KW-1185">Reference proteome</keyword>
<reference evidence="3 4" key="1">
    <citation type="journal article" date="2020" name="Genome Biol. Evol.">
        <title>A new high-quality draft genome assembly of the Chinese cordyceps Ophiocordyceps sinensis.</title>
        <authorList>
            <person name="Shu R."/>
            <person name="Zhang J."/>
            <person name="Meng Q."/>
            <person name="Zhang H."/>
            <person name="Zhou G."/>
            <person name="Li M."/>
            <person name="Wu P."/>
            <person name="Zhao Y."/>
            <person name="Chen C."/>
            <person name="Qin Q."/>
        </authorList>
    </citation>
    <scope>NUCLEOTIDE SEQUENCE [LARGE SCALE GENOMIC DNA]</scope>
    <source>
        <strain evidence="3 4">IOZ07</strain>
    </source>
</reference>
<dbReference type="Pfam" id="PF17171">
    <property type="entry name" value="GST_C_6"/>
    <property type="match status" value="1"/>
</dbReference>
<proteinExistence type="predicted"/>
<name>A0A8H4PWR7_9HYPO</name>
<protein>
    <recommendedName>
        <fullName evidence="5">Mitochondrial outer membrane protein</fullName>
    </recommendedName>
</protein>